<feature type="transmembrane region" description="Helical" evidence="1">
    <location>
        <begin position="12"/>
        <end position="32"/>
    </location>
</feature>
<protein>
    <recommendedName>
        <fullName evidence="4">Transmembrane protein</fullName>
    </recommendedName>
</protein>
<accession>A0ABD3HW53</accession>
<keyword evidence="1" id="KW-0472">Membrane</keyword>
<dbReference type="Pfam" id="PF15071">
    <property type="entry name" value="TMEM220"/>
    <property type="match status" value="1"/>
</dbReference>
<reference evidence="2 3" key="1">
    <citation type="submission" date="2024-09" db="EMBL/GenBank/DDBJ databases">
        <title>Chromosome-scale assembly of Riccia sorocarpa.</title>
        <authorList>
            <person name="Paukszto L."/>
        </authorList>
    </citation>
    <scope>NUCLEOTIDE SEQUENCE [LARGE SCALE GENOMIC DNA]</scope>
    <source>
        <strain evidence="2">LP-2024</strain>
        <tissue evidence="2">Aerial parts of the thallus</tissue>
    </source>
</reference>
<keyword evidence="1" id="KW-0812">Transmembrane</keyword>
<dbReference type="PANTHER" id="PTHR34262">
    <property type="entry name" value="TRANSMEMBRANE PROTEIN 220"/>
    <property type="match status" value="1"/>
</dbReference>
<dbReference type="AlphaFoldDB" id="A0ABD3HW53"/>
<name>A0ABD3HW53_9MARC</name>
<keyword evidence="3" id="KW-1185">Reference proteome</keyword>
<sequence length="167" mass="18719">MGKRDAPLPRREFSISSSILAVVFAYSASVQLNDIDWYFWLPLYSLACFVCLATTTARFAALGRILSDTGLFCSSILFLKVVLEGCHQEGVISWKKFISLDMNQRLVREKLGSLLVCVSMCSCRGARKNQQEQAVRSGAFFQSGRRLLAVITICLSVAYFWGRREGL</sequence>
<evidence type="ECO:0008006" key="4">
    <source>
        <dbReference type="Google" id="ProtNLM"/>
    </source>
</evidence>
<dbReference type="EMBL" id="JBJQOH010000002">
    <property type="protein sequence ID" value="KAL3695633.1"/>
    <property type="molecule type" value="Genomic_DNA"/>
</dbReference>
<keyword evidence="1" id="KW-1133">Transmembrane helix</keyword>
<dbReference type="InterPro" id="IPR029377">
    <property type="entry name" value="TMEM220"/>
</dbReference>
<feature type="transmembrane region" description="Helical" evidence="1">
    <location>
        <begin position="146"/>
        <end position="162"/>
    </location>
</feature>
<gene>
    <name evidence="2" type="ORF">R1sor_009709</name>
</gene>
<feature type="transmembrane region" description="Helical" evidence="1">
    <location>
        <begin position="38"/>
        <end position="61"/>
    </location>
</feature>
<proteinExistence type="predicted"/>
<dbReference type="PANTHER" id="PTHR34262:SF1">
    <property type="entry name" value="TRANSMEMBRANE PROTEIN 220"/>
    <property type="match status" value="1"/>
</dbReference>
<dbReference type="Proteomes" id="UP001633002">
    <property type="component" value="Unassembled WGS sequence"/>
</dbReference>
<evidence type="ECO:0000313" key="3">
    <source>
        <dbReference type="Proteomes" id="UP001633002"/>
    </source>
</evidence>
<evidence type="ECO:0000256" key="1">
    <source>
        <dbReference type="SAM" id="Phobius"/>
    </source>
</evidence>
<evidence type="ECO:0000313" key="2">
    <source>
        <dbReference type="EMBL" id="KAL3695633.1"/>
    </source>
</evidence>
<comment type="caution">
    <text evidence="2">The sequence shown here is derived from an EMBL/GenBank/DDBJ whole genome shotgun (WGS) entry which is preliminary data.</text>
</comment>
<organism evidence="2 3">
    <name type="scientific">Riccia sorocarpa</name>
    <dbReference type="NCBI Taxonomy" id="122646"/>
    <lineage>
        <taxon>Eukaryota</taxon>
        <taxon>Viridiplantae</taxon>
        <taxon>Streptophyta</taxon>
        <taxon>Embryophyta</taxon>
        <taxon>Marchantiophyta</taxon>
        <taxon>Marchantiopsida</taxon>
        <taxon>Marchantiidae</taxon>
        <taxon>Marchantiales</taxon>
        <taxon>Ricciaceae</taxon>
        <taxon>Riccia</taxon>
    </lineage>
</organism>